<evidence type="ECO:0000313" key="4">
    <source>
        <dbReference type="EMBL" id="MBD0823343.1"/>
    </source>
</evidence>
<evidence type="ECO:0000256" key="1">
    <source>
        <dbReference type="ARBA" id="ARBA00022729"/>
    </source>
</evidence>
<feature type="signal peptide" evidence="2">
    <location>
        <begin position="1"/>
        <end position="22"/>
    </location>
</feature>
<evidence type="ECO:0000313" key="5">
    <source>
        <dbReference type="Proteomes" id="UP000621516"/>
    </source>
</evidence>
<evidence type="ECO:0000256" key="2">
    <source>
        <dbReference type="SAM" id="SignalP"/>
    </source>
</evidence>
<dbReference type="Proteomes" id="UP000621516">
    <property type="component" value="Unassembled WGS sequence"/>
</dbReference>
<evidence type="ECO:0000259" key="3">
    <source>
        <dbReference type="Pfam" id="PF18962"/>
    </source>
</evidence>
<gene>
    <name evidence="4" type="ORF">ICJ85_04860</name>
</gene>
<dbReference type="InterPro" id="IPR026444">
    <property type="entry name" value="Secre_tail"/>
</dbReference>
<feature type="chain" id="PRO_5035242474" evidence="2">
    <location>
        <begin position="23"/>
        <end position="282"/>
    </location>
</feature>
<dbReference type="EMBL" id="JACVXD010000002">
    <property type="protein sequence ID" value="MBD0823343.1"/>
    <property type="molecule type" value="Genomic_DNA"/>
</dbReference>
<dbReference type="Pfam" id="PF18962">
    <property type="entry name" value="Por_Secre_tail"/>
    <property type="match status" value="1"/>
</dbReference>
<protein>
    <submittedName>
        <fullName evidence="4">T9SS type A sorting domain-containing protein</fullName>
    </submittedName>
</protein>
<reference evidence="4 5" key="1">
    <citation type="journal article" date="2018" name="J. Microbiol.">
        <title>Aestuariibaculum marinum sp. nov., a marine bacterium isolated from seawater in South Korea.</title>
        <authorList>
            <person name="Choi J."/>
            <person name="Lee D."/>
            <person name="Jang J.H."/>
            <person name="Cha S."/>
            <person name="Seo T."/>
        </authorList>
    </citation>
    <scope>NUCLEOTIDE SEQUENCE [LARGE SCALE GENOMIC DNA]</scope>
    <source>
        <strain evidence="4 5">IP7</strain>
    </source>
</reference>
<name>A0A8J6PU25_9FLAO</name>
<keyword evidence="1 2" id="KW-0732">Signal</keyword>
<dbReference type="AlphaFoldDB" id="A0A8J6PU25"/>
<proteinExistence type="predicted"/>
<feature type="domain" description="Secretion system C-terminal sorting" evidence="3">
    <location>
        <begin position="214"/>
        <end position="279"/>
    </location>
</feature>
<comment type="caution">
    <text evidence="4">The sequence shown here is derived from an EMBL/GenBank/DDBJ whole genome shotgun (WGS) entry which is preliminary data.</text>
</comment>
<dbReference type="RefSeq" id="WP_188222655.1">
    <property type="nucleotide sequence ID" value="NZ_JACVXD010000002.1"/>
</dbReference>
<dbReference type="NCBIfam" id="TIGR04183">
    <property type="entry name" value="Por_Secre_tail"/>
    <property type="match status" value="1"/>
</dbReference>
<accession>A0A8J6PU25</accession>
<keyword evidence="5" id="KW-1185">Reference proteome</keyword>
<sequence length="282" mass="31967">MNKTTIAFLFLVACSFILRAQAYKQGFDASNKDNWAYTTNIPFYSEQNGTDVWGRTSQANGRIPRAFSGTSYIAGRDLDNEYSEAATGKASPEHMLLFDPIELNGVPADISFRAQYVNLKSSDYIFFEIAFDNETEWTRYDFHEDIFKTALSGRFNSNGWKHLMYNVPSGHQYVRMRLVIYQNGNAYLGFDDFELTMKTLSPDNLSMEGFSFGPNPTKDYLKIKAHVVLDEVSIYNVLGKEVLSKSIKRNEVNLDLSNLPNGIYIAKVTSGHTSKSIKVIKK</sequence>
<organism evidence="4 5">
    <name type="scientific">Aestuariibaculum marinum</name>
    <dbReference type="NCBI Taxonomy" id="2683592"/>
    <lineage>
        <taxon>Bacteria</taxon>
        <taxon>Pseudomonadati</taxon>
        <taxon>Bacteroidota</taxon>
        <taxon>Flavobacteriia</taxon>
        <taxon>Flavobacteriales</taxon>
        <taxon>Flavobacteriaceae</taxon>
    </lineage>
</organism>